<reference evidence="2" key="1">
    <citation type="submission" date="2020-10" db="EMBL/GenBank/DDBJ databases">
        <authorList>
            <person name="Gilroy R."/>
        </authorList>
    </citation>
    <scope>NUCLEOTIDE SEQUENCE</scope>
    <source>
        <strain evidence="2">13766</strain>
    </source>
</reference>
<comment type="caution">
    <text evidence="2">The sequence shown here is derived from an EMBL/GenBank/DDBJ whole genome shotgun (WGS) entry which is preliminary data.</text>
</comment>
<dbReference type="Gene3D" id="1.10.150.650">
    <property type="match status" value="1"/>
</dbReference>
<name>A0A9D1K602_9FIRM</name>
<dbReference type="Proteomes" id="UP000824140">
    <property type="component" value="Unassembled WGS sequence"/>
</dbReference>
<dbReference type="AlphaFoldDB" id="A0A9D1K602"/>
<organism evidence="2 3">
    <name type="scientific">Candidatus Alectryocaccomicrobium excrementavium</name>
    <dbReference type="NCBI Taxonomy" id="2840668"/>
    <lineage>
        <taxon>Bacteria</taxon>
        <taxon>Bacillati</taxon>
        <taxon>Bacillota</taxon>
        <taxon>Clostridia</taxon>
        <taxon>Candidatus Alectryocaccomicrobium</taxon>
    </lineage>
</organism>
<dbReference type="GO" id="GO:0003824">
    <property type="term" value="F:catalytic activity"/>
    <property type="evidence" value="ECO:0007669"/>
    <property type="project" value="InterPro"/>
</dbReference>
<dbReference type="InterPro" id="IPR004013">
    <property type="entry name" value="PHP_dom"/>
</dbReference>
<evidence type="ECO:0000259" key="1">
    <source>
        <dbReference type="Pfam" id="PF02811"/>
    </source>
</evidence>
<reference evidence="2" key="2">
    <citation type="journal article" date="2021" name="PeerJ">
        <title>Extensive microbial diversity within the chicken gut microbiome revealed by metagenomics and culture.</title>
        <authorList>
            <person name="Gilroy R."/>
            <person name="Ravi A."/>
            <person name="Getino M."/>
            <person name="Pursley I."/>
            <person name="Horton D.L."/>
            <person name="Alikhan N.F."/>
            <person name="Baker D."/>
            <person name="Gharbi K."/>
            <person name="Hall N."/>
            <person name="Watson M."/>
            <person name="Adriaenssens E.M."/>
            <person name="Foster-Nyarko E."/>
            <person name="Jarju S."/>
            <person name="Secka A."/>
            <person name="Antonio M."/>
            <person name="Oren A."/>
            <person name="Chaudhuri R.R."/>
            <person name="La Ragione R."/>
            <person name="Hildebrand F."/>
            <person name="Pallen M.J."/>
        </authorList>
    </citation>
    <scope>NUCLEOTIDE SEQUENCE</scope>
    <source>
        <strain evidence="2">13766</strain>
    </source>
</reference>
<dbReference type="Gene3D" id="3.20.20.150">
    <property type="entry name" value="Divalent-metal-dependent TIM barrel enzymes"/>
    <property type="match status" value="1"/>
</dbReference>
<proteinExistence type="predicted"/>
<dbReference type="InterPro" id="IPR016195">
    <property type="entry name" value="Pol/histidinol_Pase-like"/>
</dbReference>
<dbReference type="Pfam" id="PF02811">
    <property type="entry name" value="PHP"/>
    <property type="match status" value="1"/>
</dbReference>
<sequence length="421" mass="46359">MTREETLALLNADAPVALKNLQQLVAENPFPPKGTDVNNHIHTTYSFSPYSPTAAVYFARMAGLATCGLMDHDSIAGAEEFLAAAQAIGMGATIGIECRVSFANSPFASRRINNPDQDGIVYMALHGVPHTQTGRVNEFFAPYRARRNVRNAKMVAAVNGLMEKYGVTLDFEKDVLPLSNAAKGGSVTERHLSRALSEKLLARYPEGAALVRFLEEDMGFTISAKVRGYLMDEANPFRMYDLLGFIKSDVIGKFYIPATDECPDVRNVLALSEEVGAISAYAYLGDVGDSVTGDKRAQKFEDDYLDELVPFLKELGFRAITYMPSRNTMAQLNRVRKLCEQYDLMQISGEDINSPRQSFVCEAQRDPAFAHLITATWALIAHEWRATENPEDGLFSAKSAAKWPSLAERLQAFAAFAAPKG</sequence>
<accession>A0A9D1K602</accession>
<dbReference type="SUPFAM" id="SSF89550">
    <property type="entry name" value="PHP domain-like"/>
    <property type="match status" value="1"/>
</dbReference>
<dbReference type="Gene3D" id="3.20.20.140">
    <property type="entry name" value="Metal-dependent hydrolases"/>
    <property type="match status" value="1"/>
</dbReference>
<gene>
    <name evidence="2" type="ORF">IAA84_05950</name>
</gene>
<evidence type="ECO:0000313" key="3">
    <source>
        <dbReference type="Proteomes" id="UP000824140"/>
    </source>
</evidence>
<feature type="domain" description="PHP" evidence="1">
    <location>
        <begin position="40"/>
        <end position="105"/>
    </location>
</feature>
<dbReference type="EMBL" id="DVJN01000117">
    <property type="protein sequence ID" value="HIS92545.1"/>
    <property type="molecule type" value="Genomic_DNA"/>
</dbReference>
<evidence type="ECO:0000313" key="2">
    <source>
        <dbReference type="EMBL" id="HIS92545.1"/>
    </source>
</evidence>
<protein>
    <submittedName>
        <fullName evidence="2">PHP domain-containing protein</fullName>
    </submittedName>
</protein>